<dbReference type="Pfam" id="PF04810">
    <property type="entry name" value="zf-Sec23_Sec24"/>
    <property type="match status" value="1"/>
</dbReference>
<dbReference type="Pfam" id="PF00626">
    <property type="entry name" value="Gelsolin"/>
    <property type="match status" value="1"/>
</dbReference>
<dbReference type="AlphaFoldDB" id="C1FGU9"/>
<feature type="domain" description="Zinc finger Sec23/Sec24-type" evidence="14">
    <location>
        <begin position="92"/>
        <end position="130"/>
    </location>
</feature>
<evidence type="ECO:0000256" key="3">
    <source>
        <dbReference type="ARBA" id="ARBA00022723"/>
    </source>
</evidence>
<dbReference type="PANTHER" id="PTHR11141:SF0">
    <property type="entry name" value="PROTEIN TRANSPORT PROTEIN SEC23"/>
    <property type="match status" value="1"/>
</dbReference>
<organism evidence="18 19">
    <name type="scientific">Micromonas commoda (strain RCC299 / NOUM17 / CCMP2709)</name>
    <name type="common">Picoplanktonic green alga</name>
    <dbReference type="NCBI Taxonomy" id="296587"/>
    <lineage>
        <taxon>Eukaryota</taxon>
        <taxon>Viridiplantae</taxon>
        <taxon>Chlorophyta</taxon>
        <taxon>Mamiellophyceae</taxon>
        <taxon>Mamiellales</taxon>
        <taxon>Mamiellaceae</taxon>
        <taxon>Micromonas</taxon>
    </lineage>
</organism>
<evidence type="ECO:0000313" key="19">
    <source>
        <dbReference type="Proteomes" id="UP000002009"/>
    </source>
</evidence>
<feature type="region of interest" description="Disordered" evidence="12">
    <location>
        <begin position="1"/>
        <end position="39"/>
    </location>
</feature>
<dbReference type="OMA" id="WKMETED"/>
<keyword evidence="4 11" id="KW-0256">Endoplasmic reticulum</keyword>
<dbReference type="OrthoDB" id="10256289at2759"/>
<keyword evidence="11" id="KW-0963">Cytoplasm</keyword>
<dbReference type="RefSeq" id="XP_002508348.1">
    <property type="nucleotide sequence ID" value="XM_002508302.1"/>
</dbReference>
<comment type="similarity">
    <text evidence="1 11">Belongs to the SEC23/SEC24 family. SEC23 subfamily.</text>
</comment>
<dbReference type="Proteomes" id="UP000002009">
    <property type="component" value="Chromosome 8"/>
</dbReference>
<feature type="domain" description="Gelsolin-like" evidence="13">
    <location>
        <begin position="678"/>
        <end position="764"/>
    </location>
</feature>
<dbReference type="STRING" id="296587.C1FGU9"/>
<dbReference type="Pfam" id="PF08033">
    <property type="entry name" value="Sec23_BS"/>
    <property type="match status" value="1"/>
</dbReference>
<evidence type="ECO:0000256" key="6">
    <source>
        <dbReference type="ARBA" id="ARBA00022892"/>
    </source>
</evidence>
<evidence type="ECO:0000256" key="4">
    <source>
        <dbReference type="ARBA" id="ARBA00022824"/>
    </source>
</evidence>
<keyword evidence="9 11" id="KW-0968">Cytoplasmic vesicle</keyword>
<dbReference type="GO" id="GO:0030127">
    <property type="term" value="C:COPII vesicle coat"/>
    <property type="evidence" value="ECO:0007669"/>
    <property type="project" value="InterPro"/>
</dbReference>
<evidence type="ECO:0000256" key="7">
    <source>
        <dbReference type="ARBA" id="ARBA00022927"/>
    </source>
</evidence>
<proteinExistence type="inferred from homology"/>
<evidence type="ECO:0000256" key="5">
    <source>
        <dbReference type="ARBA" id="ARBA00022833"/>
    </source>
</evidence>
<evidence type="ECO:0000256" key="1">
    <source>
        <dbReference type="ARBA" id="ARBA00009210"/>
    </source>
</evidence>
<dbReference type="InterPro" id="IPR012990">
    <property type="entry name" value="Beta-sandwich_Sec23_24"/>
</dbReference>
<evidence type="ECO:0000256" key="12">
    <source>
        <dbReference type="SAM" id="MobiDB-lite"/>
    </source>
</evidence>
<evidence type="ECO:0000259" key="13">
    <source>
        <dbReference type="Pfam" id="PF00626"/>
    </source>
</evidence>
<dbReference type="InterPro" id="IPR036465">
    <property type="entry name" value="vWFA_dom_sf"/>
</dbReference>
<accession>C1FGU9</accession>
<evidence type="ECO:0000313" key="18">
    <source>
        <dbReference type="EMBL" id="ACO69606.1"/>
    </source>
</evidence>
<dbReference type="InterPro" id="IPR037550">
    <property type="entry name" value="Sec23_C"/>
</dbReference>
<feature type="domain" description="Sec23/Sec24 trunk" evidence="15">
    <location>
        <begin position="159"/>
        <end position="425"/>
    </location>
</feature>
<dbReference type="Gene3D" id="3.40.50.410">
    <property type="entry name" value="von Willebrand factor, type A domain"/>
    <property type="match status" value="1"/>
</dbReference>
<keyword evidence="8 11" id="KW-0472">Membrane</keyword>
<evidence type="ECO:0000256" key="8">
    <source>
        <dbReference type="ARBA" id="ARBA00023136"/>
    </source>
</evidence>
<dbReference type="Gene3D" id="3.40.20.10">
    <property type="entry name" value="Severin"/>
    <property type="match status" value="1"/>
</dbReference>
<keyword evidence="19" id="KW-1185">Reference proteome</keyword>
<dbReference type="InterPro" id="IPR036180">
    <property type="entry name" value="Gelsolin-like_dom_sf"/>
</dbReference>
<dbReference type="InParanoid" id="C1FGU9"/>
<dbReference type="InterPro" id="IPR006896">
    <property type="entry name" value="Sec23/24_trunk_dom"/>
</dbReference>
<reference evidence="18 19" key="1">
    <citation type="journal article" date="2009" name="Science">
        <title>Green evolution and dynamic adaptations revealed by genomes of the marine picoeukaryotes Micromonas.</title>
        <authorList>
            <person name="Worden A.Z."/>
            <person name="Lee J.H."/>
            <person name="Mock T."/>
            <person name="Rouze P."/>
            <person name="Simmons M.P."/>
            <person name="Aerts A.L."/>
            <person name="Allen A.E."/>
            <person name="Cuvelier M.L."/>
            <person name="Derelle E."/>
            <person name="Everett M.V."/>
            <person name="Foulon E."/>
            <person name="Grimwood J."/>
            <person name="Gundlach H."/>
            <person name="Henrissat B."/>
            <person name="Napoli C."/>
            <person name="McDonald S.M."/>
            <person name="Parker M.S."/>
            <person name="Rombauts S."/>
            <person name="Salamov A."/>
            <person name="Von Dassow P."/>
            <person name="Badger J.H."/>
            <person name="Coutinho P.M."/>
            <person name="Demir E."/>
            <person name="Dubchak I."/>
            <person name="Gentemann C."/>
            <person name="Eikrem W."/>
            <person name="Gready J.E."/>
            <person name="John U."/>
            <person name="Lanier W."/>
            <person name="Lindquist E.A."/>
            <person name="Lucas S."/>
            <person name="Mayer K.F."/>
            <person name="Moreau H."/>
            <person name="Not F."/>
            <person name="Otillar R."/>
            <person name="Panaud O."/>
            <person name="Pangilinan J."/>
            <person name="Paulsen I."/>
            <person name="Piegu B."/>
            <person name="Poliakov A."/>
            <person name="Robbens S."/>
            <person name="Schmutz J."/>
            <person name="Toulza E."/>
            <person name="Wyss T."/>
            <person name="Zelensky A."/>
            <person name="Zhou K."/>
            <person name="Armbrust E.V."/>
            <person name="Bhattacharya D."/>
            <person name="Goodenough U.W."/>
            <person name="Van de Peer Y."/>
            <person name="Grigoriev I.V."/>
        </authorList>
    </citation>
    <scope>NUCLEOTIDE SEQUENCE [LARGE SCALE GENOMIC DNA]</scope>
    <source>
        <strain evidence="19">RCC299 / NOUM17</strain>
    </source>
</reference>
<name>C1FGU9_MICCC</name>
<keyword evidence="2 11" id="KW-0813">Transport</keyword>
<dbReference type="GO" id="GO:0005789">
    <property type="term" value="C:endoplasmic reticulum membrane"/>
    <property type="evidence" value="ECO:0007669"/>
    <property type="project" value="UniProtKB-SubCell"/>
</dbReference>
<dbReference type="SUPFAM" id="SSF53300">
    <property type="entry name" value="vWA-like"/>
    <property type="match status" value="1"/>
</dbReference>
<dbReference type="GO" id="GO:0005096">
    <property type="term" value="F:GTPase activator activity"/>
    <property type="evidence" value="ECO:0007669"/>
    <property type="project" value="TreeGrafter"/>
</dbReference>
<dbReference type="GO" id="GO:0090110">
    <property type="term" value="P:COPII-coated vesicle cargo loading"/>
    <property type="evidence" value="ECO:0007669"/>
    <property type="project" value="TreeGrafter"/>
</dbReference>
<comment type="subcellular location">
    <subcellularLocation>
        <location evidence="11">Cytoplasmic vesicle</location>
        <location evidence="11">COPII-coated vesicle membrane</location>
        <topology evidence="11">Peripheral membrane protein</topology>
        <orientation evidence="11">Cytoplasmic side</orientation>
    </subcellularLocation>
    <subcellularLocation>
        <location evidence="11">Endoplasmic reticulum membrane</location>
        <topology evidence="11">Peripheral membrane protein</topology>
        <orientation evidence="11">Cytoplasmic side</orientation>
    </subcellularLocation>
</comment>
<dbReference type="InterPro" id="IPR007123">
    <property type="entry name" value="Gelsolin-like_dom"/>
</dbReference>
<dbReference type="GO" id="GO:0006886">
    <property type="term" value="P:intracellular protein transport"/>
    <property type="evidence" value="ECO:0007669"/>
    <property type="project" value="InterPro"/>
</dbReference>
<dbReference type="GO" id="GO:0070971">
    <property type="term" value="C:endoplasmic reticulum exit site"/>
    <property type="evidence" value="ECO:0007669"/>
    <property type="project" value="TreeGrafter"/>
</dbReference>
<evidence type="ECO:0000256" key="2">
    <source>
        <dbReference type="ARBA" id="ARBA00022448"/>
    </source>
</evidence>
<dbReference type="Pfam" id="PF04815">
    <property type="entry name" value="Sec23_helical"/>
    <property type="match status" value="1"/>
</dbReference>
<gene>
    <name evidence="18" type="ORF">MICPUN_61002</name>
</gene>
<dbReference type="EMBL" id="CP001575">
    <property type="protein sequence ID" value="ACO69606.1"/>
    <property type="molecule type" value="Genomic_DNA"/>
</dbReference>
<keyword evidence="6 11" id="KW-0931">ER-Golgi transport</keyword>
<keyword evidence="3 11" id="KW-0479">Metal-binding</keyword>
<evidence type="ECO:0000259" key="14">
    <source>
        <dbReference type="Pfam" id="PF04810"/>
    </source>
</evidence>
<dbReference type="FunFam" id="1.20.120.730:FF:000005">
    <property type="entry name" value="Protein transport protein SEC23"/>
    <property type="match status" value="1"/>
</dbReference>
<evidence type="ECO:0000259" key="15">
    <source>
        <dbReference type="Pfam" id="PF04811"/>
    </source>
</evidence>
<dbReference type="SUPFAM" id="SSF81811">
    <property type="entry name" value="Helical domain of Sec23/24"/>
    <property type="match status" value="1"/>
</dbReference>
<evidence type="ECO:0000256" key="10">
    <source>
        <dbReference type="ARBA" id="ARBA00025471"/>
    </source>
</evidence>
<dbReference type="Gene3D" id="2.60.40.1670">
    <property type="entry name" value="beta-sandwich domain of Sec23/24"/>
    <property type="match status" value="1"/>
</dbReference>
<dbReference type="Gene3D" id="2.30.30.380">
    <property type="entry name" value="Zn-finger domain of Sec23/24"/>
    <property type="match status" value="1"/>
</dbReference>
<dbReference type="CDD" id="cd11287">
    <property type="entry name" value="Sec23_C"/>
    <property type="match status" value="1"/>
</dbReference>
<dbReference type="SUPFAM" id="SSF82919">
    <property type="entry name" value="Zn-finger domain of Sec23/24"/>
    <property type="match status" value="1"/>
</dbReference>
<evidence type="ECO:0000259" key="17">
    <source>
        <dbReference type="Pfam" id="PF08033"/>
    </source>
</evidence>
<comment type="function">
    <text evidence="10 11">Component of the coat protein complex II (COPII) which promotes the formation of transport vesicles from the endoplasmic reticulum (ER). The coat has two main functions, the physical deformation of the endoplasmic reticulum membrane into vesicles and the selection of cargo molecules.</text>
</comment>
<dbReference type="FunCoup" id="C1FGU9">
    <property type="interactions" value="1899"/>
</dbReference>
<dbReference type="InterPro" id="IPR036175">
    <property type="entry name" value="Sec23/24_helical_dom_sf"/>
</dbReference>
<evidence type="ECO:0000259" key="16">
    <source>
        <dbReference type="Pfam" id="PF04815"/>
    </source>
</evidence>
<dbReference type="GeneID" id="8245701"/>
<dbReference type="FunFam" id="3.40.20.10:FF:000014">
    <property type="entry name" value="Protein transport protein SEC23"/>
    <property type="match status" value="1"/>
</dbReference>
<feature type="domain" description="Sec23/Sec24 helical" evidence="16">
    <location>
        <begin position="561"/>
        <end position="662"/>
    </location>
</feature>
<sequence>MARMVTSATRPHQFSSKAAGESLLDSCPPSAEHSAGMQTPDWGALEAVDGVRLSWNVWPNSRMEAQKCVVPFGALVTPRKVLPEMPVVPYDPVRCKGCAACLNPYARVDFNAKLWICPFCYTRNHFPQHYASISETNLPAELFPTYTTIEYQLQRPAASPPAYMFVVDVCLIEEELGALKQSLTQALSLLPENASVGLITYGTHVHVHELGFDECPKSYVFRGSKEFTSQQIQDQLFRSTGGARPRPGQQQTNGAAVTGHQSKFLVPLADCEFQLTSVLEELSRDSFSALPDCRPARCTGTAVAVAATLLASSVSNTPARAMLFVGGPATDGGGQVVGKELETAMRSHKDIAKGAAPFMTKATKYYETVATQLCTNGHCLDVFACSLDQVGLAEMKVCAEKTGGMVVLAESFANTVFKTSFARMFTTEGEDALGVSSGGVFEVITSRDVKTAGCVGPCAALDKKTLPGAIADVPVGSGGTTAWKLCSLSNDTSLAVFFEPANRGDGKDGTQTAPQQQSQQFFLQFVTMCTVPSGETRLRVTTTTRRWTEGANVNDIAAGFDQEAGAALIARQLTWKMETEDEFDCPAATRWLDRSLIRLCQRFGDYRKDDPASFQLMPQFSIYPQFMFNLRRSQFVQVFNNSPDETAYYRMILWRENVLNSLVMIQPTLMAYSFNGPPEPVLLDVCSIAPDRILVLDAYFSVVIFHGQTIAQWRKANYQEQPEHEAFKQLLEAPKADAQEILGRRFPVPRLVDCDQHGSQARFLLAKLNPSATYNSAGMGGGSSDIIFTDDVSLQVFMEHLKRLAVAS</sequence>
<dbReference type="Pfam" id="PF04811">
    <property type="entry name" value="Sec23_trunk"/>
    <property type="match status" value="1"/>
</dbReference>
<protein>
    <recommendedName>
        <fullName evidence="11">Protein transport protein SEC23</fullName>
    </recommendedName>
</protein>
<dbReference type="InterPro" id="IPR006900">
    <property type="entry name" value="Sec23/24_helical_dom"/>
</dbReference>
<dbReference type="PANTHER" id="PTHR11141">
    <property type="entry name" value="PROTEIN TRANSPORT PROTEIN SEC23"/>
    <property type="match status" value="1"/>
</dbReference>
<dbReference type="SUPFAM" id="SSF82754">
    <property type="entry name" value="C-terminal, gelsolin-like domain of Sec23/24"/>
    <property type="match status" value="1"/>
</dbReference>
<feature type="domain" description="Sec23/Sec24 beta-sandwich" evidence="17">
    <location>
        <begin position="439"/>
        <end position="548"/>
    </location>
</feature>
<dbReference type="FunFam" id="2.30.30.380:FF:000001">
    <property type="entry name" value="Protein transport protein SEC23"/>
    <property type="match status" value="1"/>
</dbReference>
<dbReference type="Gene3D" id="1.20.120.730">
    <property type="entry name" value="Sec23/Sec24 helical domain"/>
    <property type="match status" value="1"/>
</dbReference>
<dbReference type="InterPro" id="IPR006895">
    <property type="entry name" value="Znf_Sec23_Sec24"/>
</dbReference>
<evidence type="ECO:0000256" key="11">
    <source>
        <dbReference type="RuleBase" id="RU365030"/>
    </source>
</evidence>
<keyword evidence="7 11" id="KW-0653">Protein transport</keyword>
<keyword evidence="5 11" id="KW-0862">Zinc</keyword>
<dbReference type="eggNOG" id="KOG1986">
    <property type="taxonomic scope" value="Eukaryota"/>
</dbReference>
<evidence type="ECO:0000256" key="9">
    <source>
        <dbReference type="ARBA" id="ARBA00023329"/>
    </source>
</evidence>
<dbReference type="InterPro" id="IPR037364">
    <property type="entry name" value="Sec23"/>
</dbReference>
<dbReference type="KEGG" id="mis:MICPUN_61002"/>
<dbReference type="FunFam" id="3.40.50.410:FF:000008">
    <property type="entry name" value="Protein transport protein SEC23"/>
    <property type="match status" value="1"/>
</dbReference>
<feature type="compositionally biased region" description="Polar residues" evidence="12">
    <location>
        <begin position="1"/>
        <end position="16"/>
    </location>
</feature>
<dbReference type="InterPro" id="IPR036174">
    <property type="entry name" value="Znf_Sec23_Sec24_sf"/>
</dbReference>
<dbReference type="SUPFAM" id="SSF81995">
    <property type="entry name" value="beta-sandwich domain of Sec23/24"/>
    <property type="match status" value="1"/>
</dbReference>
<dbReference type="InterPro" id="IPR029006">
    <property type="entry name" value="ADF-H/Gelsolin-like_dom_sf"/>
</dbReference>
<dbReference type="GO" id="GO:0008270">
    <property type="term" value="F:zinc ion binding"/>
    <property type="evidence" value="ECO:0007669"/>
    <property type="project" value="InterPro"/>
</dbReference>